<dbReference type="Proteomes" id="UP000553034">
    <property type="component" value="Unassembled WGS sequence"/>
</dbReference>
<dbReference type="InterPro" id="IPR012292">
    <property type="entry name" value="Globin/Proto"/>
</dbReference>
<dbReference type="EMBL" id="JACIFO010000016">
    <property type="protein sequence ID" value="MBB4120055.1"/>
    <property type="molecule type" value="Genomic_DNA"/>
</dbReference>
<dbReference type="Gene3D" id="1.10.490.10">
    <property type="entry name" value="Globins"/>
    <property type="match status" value="1"/>
</dbReference>
<keyword evidence="2" id="KW-1185">Reference proteome</keyword>
<protein>
    <submittedName>
        <fullName evidence="1">Hemoglobin</fullName>
    </submittedName>
</protein>
<dbReference type="GO" id="GO:0019825">
    <property type="term" value="F:oxygen binding"/>
    <property type="evidence" value="ECO:0007669"/>
    <property type="project" value="InterPro"/>
</dbReference>
<dbReference type="GO" id="GO:0020037">
    <property type="term" value="F:heme binding"/>
    <property type="evidence" value="ECO:0007669"/>
    <property type="project" value="InterPro"/>
</dbReference>
<sequence length="128" mass="15393">MKKDIADREDVSLLVHTFYKKVRANKDIGFFFNETINDWDEHLAKLTDFWESNLFLVQKFKGRPGRAHIEVDYKYEHKIEAYHFGVWLNLWFETLEELFEGPLAERAKNHARNLGHNFFMKIFSARPK</sequence>
<evidence type="ECO:0000313" key="2">
    <source>
        <dbReference type="Proteomes" id="UP000553034"/>
    </source>
</evidence>
<accession>A0A840ESN9</accession>
<comment type="caution">
    <text evidence="1">The sequence shown here is derived from an EMBL/GenBank/DDBJ whole genome shotgun (WGS) entry which is preliminary data.</text>
</comment>
<dbReference type="CDD" id="cd08916">
    <property type="entry name" value="TrHb3_P"/>
    <property type="match status" value="1"/>
</dbReference>
<gene>
    <name evidence="1" type="ORF">GGR32_002367</name>
</gene>
<organism evidence="1 2">
    <name type="scientific">Mesonia hippocampi</name>
    <dbReference type="NCBI Taxonomy" id="1628250"/>
    <lineage>
        <taxon>Bacteria</taxon>
        <taxon>Pseudomonadati</taxon>
        <taxon>Bacteroidota</taxon>
        <taxon>Flavobacteriia</taxon>
        <taxon>Flavobacteriales</taxon>
        <taxon>Flavobacteriaceae</taxon>
        <taxon>Mesonia</taxon>
    </lineage>
</organism>
<proteinExistence type="predicted"/>
<evidence type="ECO:0000313" key="1">
    <source>
        <dbReference type="EMBL" id="MBB4120055.1"/>
    </source>
</evidence>
<dbReference type="InterPro" id="IPR009050">
    <property type="entry name" value="Globin-like_sf"/>
</dbReference>
<reference evidence="1 2" key="1">
    <citation type="submission" date="2020-08" db="EMBL/GenBank/DDBJ databases">
        <title>Genomic Encyclopedia of Type Strains, Phase IV (KMG-IV): sequencing the most valuable type-strain genomes for metagenomic binning, comparative biology and taxonomic classification.</title>
        <authorList>
            <person name="Goeker M."/>
        </authorList>
    </citation>
    <scope>NUCLEOTIDE SEQUENCE [LARGE SCALE GENOMIC DNA]</scope>
    <source>
        <strain evidence="1 2">DSM 29568</strain>
    </source>
</reference>
<dbReference type="AlphaFoldDB" id="A0A840ESN9"/>
<dbReference type="SUPFAM" id="SSF46458">
    <property type="entry name" value="Globin-like"/>
    <property type="match status" value="1"/>
</dbReference>
<name>A0A840ESN9_9FLAO</name>
<dbReference type="RefSeq" id="WP_183478388.1">
    <property type="nucleotide sequence ID" value="NZ_JACIFO010000016.1"/>
</dbReference>